<evidence type="ECO:0000313" key="2">
    <source>
        <dbReference type="EMBL" id="BBX03489.1"/>
    </source>
</evidence>
<keyword evidence="3" id="KW-1185">Reference proteome</keyword>
<accession>A0AAD1HF62</accession>
<evidence type="ECO:0000313" key="3">
    <source>
        <dbReference type="Proteomes" id="UP000466681"/>
    </source>
</evidence>
<evidence type="ECO:0000259" key="1">
    <source>
        <dbReference type="SMART" id="SM00065"/>
    </source>
</evidence>
<name>A0AAD1HF62_9MYCO</name>
<dbReference type="PANTHER" id="PTHR43102:SF2">
    <property type="entry name" value="GAF DOMAIN-CONTAINING PROTEIN"/>
    <property type="match status" value="1"/>
</dbReference>
<dbReference type="SMART" id="SM00065">
    <property type="entry name" value="GAF"/>
    <property type="match status" value="1"/>
</dbReference>
<proteinExistence type="predicted"/>
<dbReference type="SUPFAM" id="SSF55781">
    <property type="entry name" value="GAF domain-like"/>
    <property type="match status" value="1"/>
</dbReference>
<dbReference type="AlphaFoldDB" id="A0AAD1HF62"/>
<feature type="domain" description="GAF" evidence="1">
    <location>
        <begin position="93"/>
        <end position="234"/>
    </location>
</feature>
<dbReference type="InterPro" id="IPR029016">
    <property type="entry name" value="GAF-like_dom_sf"/>
</dbReference>
<protein>
    <recommendedName>
        <fullName evidence="1">GAF domain-containing protein</fullName>
    </recommendedName>
</protein>
<dbReference type="InterPro" id="IPR003018">
    <property type="entry name" value="GAF"/>
</dbReference>
<dbReference type="Gene3D" id="3.30.450.40">
    <property type="match status" value="1"/>
</dbReference>
<gene>
    <name evidence="2" type="ORF">MMOR_44250</name>
</gene>
<dbReference type="EMBL" id="AP022560">
    <property type="protein sequence ID" value="BBX03489.1"/>
    <property type="molecule type" value="Genomic_DNA"/>
</dbReference>
<dbReference type="KEGG" id="mmor:MMOR_44250"/>
<dbReference type="RefSeq" id="WP_083150452.1">
    <property type="nucleotide sequence ID" value="NZ_AP022560.1"/>
</dbReference>
<reference evidence="2 3" key="1">
    <citation type="journal article" date="2019" name="Emerg. Microbes Infect.">
        <title>Comprehensive subspecies identification of 175 nontuberculous mycobacteria species based on 7547 genomic profiles.</title>
        <authorList>
            <person name="Matsumoto Y."/>
            <person name="Kinjo T."/>
            <person name="Motooka D."/>
            <person name="Nabeya D."/>
            <person name="Jung N."/>
            <person name="Uechi K."/>
            <person name="Horii T."/>
            <person name="Iida T."/>
            <person name="Fujita J."/>
            <person name="Nakamura S."/>
        </authorList>
    </citation>
    <scope>NUCLEOTIDE SEQUENCE [LARGE SCALE GENOMIC DNA]</scope>
    <source>
        <strain evidence="2 3">JCM 6375</strain>
    </source>
</reference>
<dbReference type="PANTHER" id="PTHR43102">
    <property type="entry name" value="SLR1143 PROTEIN"/>
    <property type="match status" value="1"/>
</dbReference>
<sequence length="235" mass="25642">MTHTLPEFDDWLENALVEEADMAGESVDTYIARAVAARMVIGRARRGEVDIQELLAHVRAAHLDLPGPISGDAVLSDPDRLRALYDSGFLNAERAHSLDRVVAMVVAALGVPSAAVSLVDRDTQYMCSAIGLKGEVARTRQGPSEGSLGREIVASGKPLILEDVRKDPHLIDHFAVRNGYIVAYAGFPLKDGHGHTIGTLAAWNTRPRRWSSGHIQLMEDFVMMIRARIFGIAPE</sequence>
<dbReference type="Pfam" id="PF01590">
    <property type="entry name" value="GAF"/>
    <property type="match status" value="1"/>
</dbReference>
<organism evidence="2 3">
    <name type="scientific">Mycolicibacterium moriokaense</name>
    <dbReference type="NCBI Taxonomy" id="39691"/>
    <lineage>
        <taxon>Bacteria</taxon>
        <taxon>Bacillati</taxon>
        <taxon>Actinomycetota</taxon>
        <taxon>Actinomycetes</taxon>
        <taxon>Mycobacteriales</taxon>
        <taxon>Mycobacteriaceae</taxon>
        <taxon>Mycolicibacterium</taxon>
    </lineage>
</organism>
<dbReference type="Proteomes" id="UP000466681">
    <property type="component" value="Chromosome"/>
</dbReference>